<dbReference type="InterPro" id="IPR052906">
    <property type="entry name" value="Type_IV_Methyl-Rstrct_Enzyme"/>
</dbReference>
<dbReference type="InterPro" id="IPR011335">
    <property type="entry name" value="Restrct_endonuc-II-like"/>
</dbReference>
<dbReference type="GO" id="GO:0015666">
    <property type="term" value="F:restriction endodeoxyribonuclease activity"/>
    <property type="evidence" value="ECO:0007669"/>
    <property type="project" value="TreeGrafter"/>
</dbReference>
<feature type="domain" description="Restriction endonuclease type IV Mrr" evidence="2">
    <location>
        <begin position="79"/>
        <end position="185"/>
    </location>
</feature>
<evidence type="ECO:0000259" key="2">
    <source>
        <dbReference type="Pfam" id="PF04471"/>
    </source>
</evidence>
<dbReference type="SUPFAM" id="SSF52980">
    <property type="entry name" value="Restriction endonuclease-like"/>
    <property type="match status" value="1"/>
</dbReference>
<proteinExistence type="predicted"/>
<accession>A0A5Q5BGQ6</accession>
<feature type="region of interest" description="Disordered" evidence="1">
    <location>
        <begin position="192"/>
        <end position="233"/>
    </location>
</feature>
<dbReference type="Pfam" id="PF04471">
    <property type="entry name" value="Mrr_cat"/>
    <property type="match status" value="1"/>
</dbReference>
<feature type="compositionally biased region" description="Basic residues" evidence="1">
    <location>
        <begin position="204"/>
        <end position="213"/>
    </location>
</feature>
<dbReference type="PANTHER" id="PTHR30015">
    <property type="entry name" value="MRR RESTRICTION SYSTEM PROTEIN"/>
    <property type="match status" value="1"/>
</dbReference>
<organism evidence="3">
    <name type="scientific">Mycobacterium sp. (strain MCS)</name>
    <dbReference type="NCBI Taxonomy" id="164756"/>
    <lineage>
        <taxon>Bacteria</taxon>
        <taxon>Bacillati</taxon>
        <taxon>Actinomycetota</taxon>
        <taxon>Actinomycetes</taxon>
        <taxon>Mycobacteriales</taxon>
        <taxon>Mycobacteriaceae</taxon>
        <taxon>Mycobacterium</taxon>
    </lineage>
</organism>
<reference evidence="3" key="1">
    <citation type="submission" date="2006-06" db="EMBL/GenBank/DDBJ databases">
        <title>Complete sequence of chromosome of Mycobacterium sp. MCS.</title>
        <authorList>
            <consortium name="US DOE Joint Genome Institute"/>
            <person name="Copeland A."/>
            <person name="Lucas S."/>
            <person name="Lapidus A."/>
            <person name="Barry K."/>
            <person name="Detter J.C."/>
            <person name="Glavina del Rio T."/>
            <person name="Hammon N."/>
            <person name="Israni S."/>
            <person name="Dalin E."/>
            <person name="Tice H."/>
            <person name="Pitluck S."/>
            <person name="Martinez M."/>
            <person name="Schmutz J."/>
            <person name="Larimer F."/>
            <person name="Land M."/>
            <person name="Hauser L."/>
            <person name="Kyrpides N."/>
            <person name="Kim E."/>
            <person name="Miller C.D."/>
            <person name="Hughes J.E."/>
            <person name="Anderson A.J."/>
            <person name="Sims R.C."/>
            <person name="Richardson P."/>
        </authorList>
    </citation>
    <scope>NUCLEOTIDE SEQUENCE [LARGE SCALE GENOMIC DNA]</scope>
    <source>
        <strain evidence="3">MCS</strain>
    </source>
</reference>
<evidence type="ECO:0000256" key="1">
    <source>
        <dbReference type="SAM" id="MobiDB-lite"/>
    </source>
</evidence>
<dbReference type="PANTHER" id="PTHR30015:SF6">
    <property type="entry name" value="SLL1429 PROTEIN"/>
    <property type="match status" value="1"/>
</dbReference>
<dbReference type="AlphaFoldDB" id="A0A5Q5BGQ6"/>
<feature type="compositionally biased region" description="Basic and acidic residues" evidence="1">
    <location>
        <begin position="192"/>
        <end position="201"/>
    </location>
</feature>
<keyword evidence="3" id="KW-0540">Nuclease</keyword>
<dbReference type="GO" id="GO:0009307">
    <property type="term" value="P:DNA restriction-modification system"/>
    <property type="evidence" value="ECO:0007669"/>
    <property type="project" value="InterPro"/>
</dbReference>
<dbReference type="InterPro" id="IPR011856">
    <property type="entry name" value="tRNA_endonuc-like_dom_sf"/>
</dbReference>
<protein>
    <submittedName>
        <fullName evidence="3">Restriction endonuclease</fullName>
    </submittedName>
</protein>
<gene>
    <name evidence="3" type="ordered locus">Mmcs_1273</name>
</gene>
<sequence>MCRRRHVGSPPYDPAVSRSSRLKLYGALGAASGLSAHLLGWPPGTVMALVVAVPLLTAAAPRFVLGAISGATASSAPEDEMTGTQFEDHIAHIARSCGVPVIMTPLTGDWGVDLILGRRPNRVAVQCKRQSRPVGTSAVQEVVAGAPMQDCVRTMVVTNNEFTPAARKLAERHGCELVGRQELPRLRSTIRRLTEDADVSARPRAPHPPRRRVPPGTPSAPGGSAPNPPRSPT</sequence>
<keyword evidence="3" id="KW-0255">Endonuclease</keyword>
<keyword evidence="3" id="KW-0378">Hydrolase</keyword>
<dbReference type="Gene3D" id="3.40.1350.10">
    <property type="match status" value="1"/>
</dbReference>
<dbReference type="EMBL" id="CP000384">
    <property type="protein sequence ID" value="ABG07385.1"/>
    <property type="molecule type" value="Genomic_DNA"/>
</dbReference>
<dbReference type="InterPro" id="IPR007560">
    <property type="entry name" value="Restrct_endonuc_IV_Mrr"/>
</dbReference>
<name>A0A5Q5BGQ6_MYCSS</name>
<dbReference type="GO" id="GO:0003677">
    <property type="term" value="F:DNA binding"/>
    <property type="evidence" value="ECO:0007669"/>
    <property type="project" value="InterPro"/>
</dbReference>
<dbReference type="KEGG" id="mmc:Mmcs_1273"/>
<evidence type="ECO:0000313" key="3">
    <source>
        <dbReference type="EMBL" id="ABG07385.1"/>
    </source>
</evidence>